<dbReference type="OrthoDB" id="9792269at2"/>
<protein>
    <recommendedName>
        <fullName evidence="5">Glycosyltransferase</fullName>
    </recommendedName>
</protein>
<dbReference type="InterPro" id="IPR028098">
    <property type="entry name" value="Glyco_trans_4-like_N"/>
</dbReference>
<evidence type="ECO:0008006" key="5">
    <source>
        <dbReference type="Google" id="ProtNLM"/>
    </source>
</evidence>
<feature type="domain" description="Glycosyl transferase family 1" evidence="1">
    <location>
        <begin position="188"/>
        <end position="341"/>
    </location>
</feature>
<dbReference type="Pfam" id="PF00534">
    <property type="entry name" value="Glycos_transf_1"/>
    <property type="match status" value="1"/>
</dbReference>
<proteinExistence type="predicted"/>
<dbReference type="Pfam" id="PF13439">
    <property type="entry name" value="Glyco_transf_4"/>
    <property type="match status" value="1"/>
</dbReference>
<dbReference type="CDD" id="cd03811">
    <property type="entry name" value="GT4_GT28_WabH-like"/>
    <property type="match status" value="1"/>
</dbReference>
<comment type="caution">
    <text evidence="3">The sequence shown here is derived from an EMBL/GenBank/DDBJ whole genome shotgun (WGS) entry which is preliminary data.</text>
</comment>
<dbReference type="Proteomes" id="UP000016567">
    <property type="component" value="Unassembled WGS sequence"/>
</dbReference>
<dbReference type="SUPFAM" id="SSF53756">
    <property type="entry name" value="UDP-Glycosyltransferase/glycogen phosphorylase"/>
    <property type="match status" value="1"/>
</dbReference>
<dbReference type="eggNOG" id="COG0438">
    <property type="taxonomic scope" value="Bacteria"/>
</dbReference>
<evidence type="ECO:0000259" key="2">
    <source>
        <dbReference type="Pfam" id="PF13439"/>
    </source>
</evidence>
<dbReference type="InterPro" id="IPR001296">
    <property type="entry name" value="Glyco_trans_1"/>
</dbReference>
<dbReference type="GO" id="GO:1901135">
    <property type="term" value="P:carbohydrate derivative metabolic process"/>
    <property type="evidence" value="ECO:0007669"/>
    <property type="project" value="UniProtKB-ARBA"/>
</dbReference>
<dbReference type="Gene3D" id="3.40.50.2000">
    <property type="entry name" value="Glycogen Phosphorylase B"/>
    <property type="match status" value="2"/>
</dbReference>
<dbReference type="AlphaFoldDB" id="U3C9Z8"/>
<name>U3C9Z8_9VIBR</name>
<organism evidence="3 4">
    <name type="scientific">Vibrio azureus NBRC 104587</name>
    <dbReference type="NCBI Taxonomy" id="1219077"/>
    <lineage>
        <taxon>Bacteria</taxon>
        <taxon>Pseudomonadati</taxon>
        <taxon>Pseudomonadota</taxon>
        <taxon>Gammaproteobacteria</taxon>
        <taxon>Vibrionales</taxon>
        <taxon>Vibrionaceae</taxon>
        <taxon>Vibrio</taxon>
    </lineage>
</organism>
<accession>U3C9Z8</accession>
<evidence type="ECO:0000259" key="1">
    <source>
        <dbReference type="Pfam" id="PF00534"/>
    </source>
</evidence>
<dbReference type="STRING" id="1219077.VAZ01S_022_00100"/>
<dbReference type="GO" id="GO:0016757">
    <property type="term" value="F:glycosyltransferase activity"/>
    <property type="evidence" value="ECO:0007669"/>
    <property type="project" value="InterPro"/>
</dbReference>
<dbReference type="EMBL" id="BATL01000022">
    <property type="protein sequence ID" value="GAD75218.1"/>
    <property type="molecule type" value="Genomic_DNA"/>
</dbReference>
<gene>
    <name evidence="3" type="ORF">VAZ01S_022_00100</name>
</gene>
<evidence type="ECO:0000313" key="4">
    <source>
        <dbReference type="Proteomes" id="UP000016567"/>
    </source>
</evidence>
<sequence length="370" mass="42033">MRKKTIISIVPHLKGGGVESSVINLSQELAKLEDCFVHIITTKPYKGLTPEPKSVIIHKLNTEKRNFLGLKIANKSKCKIIDHYIKENITQDEPDLIICHLDTISKVMKYSRFKNAYHVVHSNLSKNKLSKKNTLGKLIKKIKIFLIYRNLPVICVSKGIEEDLNKNFKINRTTTIYNGVSTESIATLSQEEFIAPNKDYFLHIGNFNEAKRQDRLVKSYIDSDIKDTDLVLLGERDTEITQRIQGIITDNPNAAQRIKLLGFCENPYPWLANAAGLILCSDYEGFAIVIAESIALGTPTISTDCQSGPSEIFGETYQHCLCELNSSSLKEKILELHKEKNKFIVPLNKKFTVEFMATQYYNLAQYRSKN</sequence>
<feature type="domain" description="Glycosyltransferase subfamily 4-like N-terminal" evidence="2">
    <location>
        <begin position="16"/>
        <end position="183"/>
    </location>
</feature>
<dbReference type="RefSeq" id="WP_021708979.1">
    <property type="nucleotide sequence ID" value="NZ_BAOB01000145.1"/>
</dbReference>
<evidence type="ECO:0000313" key="3">
    <source>
        <dbReference type="EMBL" id="GAD75218.1"/>
    </source>
</evidence>
<keyword evidence="4" id="KW-1185">Reference proteome</keyword>
<dbReference type="PANTHER" id="PTHR12526">
    <property type="entry name" value="GLYCOSYLTRANSFERASE"/>
    <property type="match status" value="1"/>
</dbReference>
<reference evidence="3 4" key="1">
    <citation type="submission" date="2013-09" db="EMBL/GenBank/DDBJ databases">
        <title>Whole genome shotgun sequence of Vibrio azureus NBRC 104587.</title>
        <authorList>
            <person name="Isaki S."/>
            <person name="Hosoyama A."/>
            <person name="Numata M."/>
            <person name="Hashimoto M."/>
            <person name="Hosoyama Y."/>
            <person name="Tsuchikane K."/>
            <person name="Noguchi M."/>
            <person name="Hirakata S."/>
            <person name="Ichikawa N."/>
            <person name="Ohji S."/>
            <person name="Yamazoe A."/>
            <person name="Fujita N."/>
        </authorList>
    </citation>
    <scope>NUCLEOTIDE SEQUENCE [LARGE SCALE GENOMIC DNA]</scope>
    <source>
        <strain evidence="3 4">NBRC 104587</strain>
    </source>
</reference>